<dbReference type="RefSeq" id="WP_006828163.1">
    <property type="nucleotide sequence ID" value="NZ_AJYB01000002.1"/>
</dbReference>
<dbReference type="Proteomes" id="UP000004725">
    <property type="component" value="Unassembled WGS sequence"/>
</dbReference>
<reference evidence="1" key="3">
    <citation type="submission" date="2016-10" db="EMBL/GenBank/DDBJ databases">
        <authorList>
            <person name="See-Too W.S."/>
        </authorList>
    </citation>
    <scope>NUCLEOTIDE SEQUENCE</scope>
    <source>
        <strain evidence="1">DSM 14505</strain>
    </source>
</reference>
<accession>A0A1C7DCB7</accession>
<dbReference type="eggNOG" id="ENOG50333BU">
    <property type="taxonomic scope" value="Bacteria"/>
</dbReference>
<dbReference type="KEGG" id="pana:BBH88_01490"/>
<dbReference type="OrthoDB" id="2691759at2"/>
<reference evidence="4" key="2">
    <citation type="submission" date="2016-07" db="EMBL/GenBank/DDBJ databases">
        <authorList>
            <person name="See-Too W.S."/>
        </authorList>
    </citation>
    <scope>NUCLEOTIDE SEQUENCE [LARGE SCALE GENOMIC DNA]</scope>
    <source>
        <strain evidence="4">DSM 14505</strain>
    </source>
</reference>
<protein>
    <recommendedName>
        <fullName evidence="5">Bacterial Pleckstrin homology domain-containing protein</fullName>
    </recommendedName>
</protein>
<sequence>MDQLNLLSSITYIDTERSIEAGEMKIVETECNIQLFTDTLVTSATKFHVENIWDISYKSFSSEASLLYLHTHRGVLTYKIYTDPDKFVETFKKLKNENY</sequence>
<dbReference type="Proteomes" id="UP000092661">
    <property type="component" value="Chromosome"/>
</dbReference>
<evidence type="ECO:0008006" key="5">
    <source>
        <dbReference type="Google" id="ProtNLM"/>
    </source>
</evidence>
<gene>
    <name evidence="2" type="ORF">A1A1_00675</name>
    <name evidence="1" type="ORF">BBH88_01490</name>
</gene>
<evidence type="ECO:0000313" key="4">
    <source>
        <dbReference type="Proteomes" id="UP000092661"/>
    </source>
</evidence>
<reference evidence="2 3" key="1">
    <citation type="journal article" date="2012" name="J. Bacteriol.">
        <title>Genome Sequence of the Antarctic Psychrophile Bacterium Planococcus antarcticus DSM 14505.</title>
        <authorList>
            <person name="Margolles A."/>
            <person name="Gueimonde M."/>
            <person name="Sanchez B."/>
        </authorList>
    </citation>
    <scope>NUCLEOTIDE SEQUENCE [LARGE SCALE GENOMIC DNA]</scope>
    <source>
        <strain evidence="2 3">DSM 14505</strain>
    </source>
</reference>
<dbReference type="EMBL" id="CP016534">
    <property type="protein sequence ID" value="ANU09094.1"/>
    <property type="molecule type" value="Genomic_DNA"/>
</dbReference>
<dbReference type="AlphaFoldDB" id="A0A1C7DCB7"/>
<name>A0A1C7DCB7_9BACL</name>
<evidence type="ECO:0000313" key="1">
    <source>
        <dbReference type="EMBL" id="ANU09094.1"/>
    </source>
</evidence>
<evidence type="ECO:0000313" key="3">
    <source>
        <dbReference type="Proteomes" id="UP000004725"/>
    </source>
</evidence>
<keyword evidence="4" id="KW-1185">Reference proteome</keyword>
<evidence type="ECO:0000313" key="2">
    <source>
        <dbReference type="EMBL" id="EIM08565.1"/>
    </source>
</evidence>
<dbReference type="EMBL" id="AJYB01000002">
    <property type="protein sequence ID" value="EIM08565.1"/>
    <property type="molecule type" value="Genomic_DNA"/>
</dbReference>
<organism evidence="2 3">
    <name type="scientific">Planococcus antarcticus DSM 14505</name>
    <dbReference type="NCBI Taxonomy" id="1185653"/>
    <lineage>
        <taxon>Bacteria</taxon>
        <taxon>Bacillati</taxon>
        <taxon>Bacillota</taxon>
        <taxon>Bacilli</taxon>
        <taxon>Bacillales</taxon>
        <taxon>Caryophanaceae</taxon>
        <taxon>Planococcus</taxon>
    </lineage>
</organism>
<proteinExistence type="predicted"/>